<evidence type="ECO:0000313" key="4">
    <source>
        <dbReference type="Proteomes" id="UP000183832"/>
    </source>
</evidence>
<protein>
    <submittedName>
        <fullName evidence="3">CLUMA_CG002001, isoform A</fullName>
    </submittedName>
</protein>
<keyword evidence="4" id="KW-1185">Reference proteome</keyword>
<organism evidence="3 4">
    <name type="scientific">Clunio marinus</name>
    <dbReference type="NCBI Taxonomy" id="568069"/>
    <lineage>
        <taxon>Eukaryota</taxon>
        <taxon>Metazoa</taxon>
        <taxon>Ecdysozoa</taxon>
        <taxon>Arthropoda</taxon>
        <taxon>Hexapoda</taxon>
        <taxon>Insecta</taxon>
        <taxon>Pterygota</taxon>
        <taxon>Neoptera</taxon>
        <taxon>Endopterygota</taxon>
        <taxon>Diptera</taxon>
        <taxon>Nematocera</taxon>
        <taxon>Chironomoidea</taxon>
        <taxon>Chironomidae</taxon>
        <taxon>Clunio</taxon>
    </lineage>
</organism>
<evidence type="ECO:0000256" key="1">
    <source>
        <dbReference type="SAM" id="Phobius"/>
    </source>
</evidence>
<reference evidence="3 4" key="1">
    <citation type="submission" date="2015-04" db="EMBL/GenBank/DDBJ databases">
        <authorList>
            <person name="Syromyatnikov M.Y."/>
            <person name="Popov V.N."/>
        </authorList>
    </citation>
    <scope>NUCLEOTIDE SEQUENCE [LARGE SCALE GENOMIC DNA]</scope>
</reference>
<keyword evidence="1" id="KW-0472">Membrane</keyword>
<evidence type="ECO:0000256" key="2">
    <source>
        <dbReference type="SAM" id="SignalP"/>
    </source>
</evidence>
<feature type="transmembrane region" description="Helical" evidence="1">
    <location>
        <begin position="204"/>
        <end position="226"/>
    </location>
</feature>
<keyword evidence="2" id="KW-0732">Signal</keyword>
<proteinExistence type="predicted"/>
<feature type="chain" id="PRO_5012227335" evidence="2">
    <location>
        <begin position="22"/>
        <end position="276"/>
    </location>
</feature>
<sequence length="276" mass="31721">MKSSLIFCSFVIILLVVPSRSEELKDSTVAYVKASLPTQIYRCIQKFNLLRCLKYFVLLRLESGDFQDVKSDNDTSEFLGNILKEEGNMPQDIPESLLNLNEKELNQRLTDGFQKYFKHRPIMLKFIPNVLVKIVPSKTNDLEFSLKKFTESDFTGRDSPLTYEEDIEEQSDKTNEIKIEDTGSPNMKVPTEHEKIAMKKRDQYLQIGIPLVLIPAMIFAGFLPMLIPVLKIATAFTTVVNTFSLVAAILYLARQNALEKEMQQTVYFNPGYRNRK</sequence>
<gene>
    <name evidence="3" type="primary">putative AGAP013445-PA</name>
    <name evidence="3" type="ORF">CLUMA_CG002001</name>
</gene>
<keyword evidence="1" id="KW-1133">Transmembrane helix</keyword>
<dbReference type="OrthoDB" id="6819390at2759"/>
<dbReference type="EMBL" id="CVRI01000006">
    <property type="protein sequence ID" value="CRK88220.1"/>
    <property type="molecule type" value="Genomic_DNA"/>
</dbReference>
<dbReference type="AlphaFoldDB" id="A0A1J1HLC7"/>
<name>A0A1J1HLC7_9DIPT</name>
<feature type="transmembrane region" description="Helical" evidence="1">
    <location>
        <begin position="233"/>
        <end position="253"/>
    </location>
</feature>
<feature type="signal peptide" evidence="2">
    <location>
        <begin position="1"/>
        <end position="21"/>
    </location>
</feature>
<accession>A0A1J1HLC7</accession>
<keyword evidence="1" id="KW-0812">Transmembrane</keyword>
<evidence type="ECO:0000313" key="3">
    <source>
        <dbReference type="EMBL" id="CRK88220.1"/>
    </source>
</evidence>
<dbReference type="Proteomes" id="UP000183832">
    <property type="component" value="Unassembled WGS sequence"/>
</dbReference>